<dbReference type="Proteomes" id="UP001530293">
    <property type="component" value="Unassembled WGS sequence"/>
</dbReference>
<feature type="region of interest" description="Disordered" evidence="1">
    <location>
        <begin position="35"/>
        <end position="175"/>
    </location>
</feature>
<name>A0ABD3LYF4_9STRA</name>
<dbReference type="EMBL" id="JALLBG020000293">
    <property type="protein sequence ID" value="KAL3756784.1"/>
    <property type="molecule type" value="Genomic_DNA"/>
</dbReference>
<dbReference type="AlphaFoldDB" id="A0ABD3LYF4"/>
<evidence type="ECO:0000313" key="3">
    <source>
        <dbReference type="Proteomes" id="UP001530293"/>
    </source>
</evidence>
<gene>
    <name evidence="2" type="ORF">ACHAWU_003534</name>
</gene>
<sequence>MFDPDCHSSLNIASLFNSILDNSINTPICNSYHRGGVTSSSTFDGRRCSSPATYPMKGFQQRQRRVSEDESSSSSSAAAAAVTSSLSSKKPPRRTSTSSSTSSFRSRKSVGLAVTSSATSNPPHLEEENLPHYYSPPPRISCSRNVELRRKSLSERHFFRPVSEDEESSRGGMRK</sequence>
<comment type="caution">
    <text evidence="2">The sequence shown here is derived from an EMBL/GenBank/DDBJ whole genome shotgun (WGS) entry which is preliminary data.</text>
</comment>
<keyword evidence="3" id="KW-1185">Reference proteome</keyword>
<feature type="compositionally biased region" description="Basic and acidic residues" evidence="1">
    <location>
        <begin position="146"/>
        <end position="158"/>
    </location>
</feature>
<organism evidence="2 3">
    <name type="scientific">Discostella pseudostelligera</name>
    <dbReference type="NCBI Taxonomy" id="259834"/>
    <lineage>
        <taxon>Eukaryota</taxon>
        <taxon>Sar</taxon>
        <taxon>Stramenopiles</taxon>
        <taxon>Ochrophyta</taxon>
        <taxon>Bacillariophyta</taxon>
        <taxon>Coscinodiscophyceae</taxon>
        <taxon>Thalassiosirophycidae</taxon>
        <taxon>Stephanodiscales</taxon>
        <taxon>Stephanodiscaceae</taxon>
        <taxon>Discostella</taxon>
    </lineage>
</organism>
<evidence type="ECO:0000313" key="2">
    <source>
        <dbReference type="EMBL" id="KAL3756784.1"/>
    </source>
</evidence>
<proteinExistence type="predicted"/>
<evidence type="ECO:0000256" key="1">
    <source>
        <dbReference type="SAM" id="MobiDB-lite"/>
    </source>
</evidence>
<reference evidence="2 3" key="1">
    <citation type="submission" date="2024-10" db="EMBL/GenBank/DDBJ databases">
        <title>Updated reference genomes for cyclostephanoid diatoms.</title>
        <authorList>
            <person name="Roberts W.R."/>
            <person name="Alverson A.J."/>
        </authorList>
    </citation>
    <scope>NUCLEOTIDE SEQUENCE [LARGE SCALE GENOMIC DNA]</scope>
    <source>
        <strain evidence="2 3">AJA232-27</strain>
    </source>
</reference>
<feature type="compositionally biased region" description="Low complexity" evidence="1">
    <location>
        <begin position="72"/>
        <end position="104"/>
    </location>
</feature>
<accession>A0ABD3LYF4</accession>
<protein>
    <submittedName>
        <fullName evidence="2">Uncharacterized protein</fullName>
    </submittedName>
</protein>